<evidence type="ECO:0000259" key="1">
    <source>
        <dbReference type="Pfam" id="PF22818"/>
    </source>
</evidence>
<name>A0ABT7XIW8_9NEIS</name>
<dbReference type="SUPFAM" id="SSF54637">
    <property type="entry name" value="Thioesterase/thiol ester dehydrase-isomerase"/>
    <property type="match status" value="1"/>
</dbReference>
<evidence type="ECO:0000313" key="3">
    <source>
        <dbReference type="Proteomes" id="UP001168540"/>
    </source>
</evidence>
<proteinExistence type="predicted"/>
<dbReference type="Proteomes" id="UP001168540">
    <property type="component" value="Unassembled WGS sequence"/>
</dbReference>
<comment type="caution">
    <text evidence="2">The sequence shown here is derived from an EMBL/GenBank/DDBJ whole genome shotgun (WGS) entry which is preliminary data.</text>
</comment>
<reference evidence="2" key="1">
    <citation type="submission" date="2023-06" db="EMBL/GenBank/DDBJ databases">
        <authorList>
            <person name="Zhang S."/>
        </authorList>
    </citation>
    <scope>NUCLEOTIDE SEQUENCE</scope>
    <source>
        <strain evidence="2">SG2303</strain>
    </source>
</reference>
<organism evidence="2 3">
    <name type="scientific">Crenobacter oryzisoli</name>
    <dbReference type="NCBI Taxonomy" id="3056844"/>
    <lineage>
        <taxon>Bacteria</taxon>
        <taxon>Pseudomonadati</taxon>
        <taxon>Pseudomonadota</taxon>
        <taxon>Betaproteobacteria</taxon>
        <taxon>Neisseriales</taxon>
        <taxon>Neisseriaceae</taxon>
        <taxon>Crenobacter</taxon>
    </lineage>
</organism>
<dbReference type="Pfam" id="PF22818">
    <property type="entry name" value="ApeI-like"/>
    <property type="match status" value="1"/>
</dbReference>
<sequence>MNERLQLALTAPVDHPAFPGHFPGQPILPGAALLDLAIVALQRALGVEAGTVRIASAKFLKPVGPGSALALSAEAAKAGSWRCTLSDTAGATVAQCELSLETAE</sequence>
<dbReference type="RefSeq" id="WP_289828282.1">
    <property type="nucleotide sequence ID" value="NZ_JAUEDK010000003.1"/>
</dbReference>
<gene>
    <name evidence="2" type="ORF">QU481_02395</name>
</gene>
<keyword evidence="3" id="KW-1185">Reference proteome</keyword>
<dbReference type="EMBL" id="JAUEDK010000003">
    <property type="protein sequence ID" value="MDN0073744.1"/>
    <property type="molecule type" value="Genomic_DNA"/>
</dbReference>
<dbReference type="Gene3D" id="3.10.129.10">
    <property type="entry name" value="Hotdog Thioesterase"/>
    <property type="match status" value="1"/>
</dbReference>
<feature type="domain" description="ApeI dehydratase-like" evidence="1">
    <location>
        <begin position="3"/>
        <end position="84"/>
    </location>
</feature>
<accession>A0ABT7XIW8</accession>
<protein>
    <recommendedName>
        <fullName evidence="1">ApeI dehydratase-like domain-containing protein</fullName>
    </recommendedName>
</protein>
<dbReference type="InterPro" id="IPR029069">
    <property type="entry name" value="HotDog_dom_sf"/>
</dbReference>
<dbReference type="InterPro" id="IPR054545">
    <property type="entry name" value="ApeI-like"/>
</dbReference>
<evidence type="ECO:0000313" key="2">
    <source>
        <dbReference type="EMBL" id="MDN0073744.1"/>
    </source>
</evidence>